<evidence type="ECO:0000313" key="3">
    <source>
        <dbReference type="Proteomes" id="UP001193081"/>
    </source>
</evidence>
<evidence type="ECO:0000313" key="2">
    <source>
        <dbReference type="EMBL" id="MBP1467008.1"/>
    </source>
</evidence>
<organism evidence="2 3">
    <name type="scientific">Candidatus Chloroploca mongolica</name>
    <dbReference type="NCBI Taxonomy" id="2528176"/>
    <lineage>
        <taxon>Bacteria</taxon>
        <taxon>Bacillati</taxon>
        <taxon>Chloroflexota</taxon>
        <taxon>Chloroflexia</taxon>
        <taxon>Chloroflexales</taxon>
        <taxon>Chloroflexineae</taxon>
        <taxon>Oscillochloridaceae</taxon>
        <taxon>Candidatus Chloroploca</taxon>
    </lineage>
</organism>
<gene>
    <name evidence="2" type="ORF">EYB53_014940</name>
</gene>
<feature type="region of interest" description="Disordered" evidence="1">
    <location>
        <begin position="1"/>
        <end position="48"/>
    </location>
</feature>
<dbReference type="Proteomes" id="UP001193081">
    <property type="component" value="Unassembled WGS sequence"/>
</dbReference>
<dbReference type="RefSeq" id="WP_167857420.1">
    <property type="nucleotide sequence ID" value="NZ_SIJK02000027.1"/>
</dbReference>
<name>A0ABS4DC38_9CHLR</name>
<keyword evidence="3" id="KW-1185">Reference proteome</keyword>
<proteinExistence type="predicted"/>
<comment type="caution">
    <text evidence="2">The sequence shown here is derived from an EMBL/GenBank/DDBJ whole genome shotgun (WGS) entry which is preliminary data.</text>
</comment>
<sequence length="48" mass="5279">MKSGSADFSRLSKKPTSERTLRGIMYGPGGTSATYRLRENMQDNHASS</sequence>
<dbReference type="EMBL" id="SIJK02000027">
    <property type="protein sequence ID" value="MBP1467008.1"/>
    <property type="molecule type" value="Genomic_DNA"/>
</dbReference>
<accession>A0ABS4DC38</accession>
<protein>
    <submittedName>
        <fullName evidence="2">Uncharacterized protein</fullName>
    </submittedName>
</protein>
<reference evidence="2 3" key="1">
    <citation type="submission" date="2021-03" db="EMBL/GenBank/DDBJ databases">
        <authorList>
            <person name="Grouzdev D.S."/>
        </authorList>
    </citation>
    <scope>NUCLEOTIDE SEQUENCE [LARGE SCALE GENOMIC DNA]</scope>
    <source>
        <strain evidence="2 3">M50-1</strain>
    </source>
</reference>
<evidence type="ECO:0000256" key="1">
    <source>
        <dbReference type="SAM" id="MobiDB-lite"/>
    </source>
</evidence>